<dbReference type="KEGG" id="pxi:J5O05_13185"/>
<evidence type="ECO:0000313" key="3">
    <source>
        <dbReference type="EMBL" id="QTH70840.1"/>
    </source>
</evidence>
<organism evidence="3 4">
    <name type="scientific">Pseudoalteromonas xiamenensis</name>
    <dbReference type="NCBI Taxonomy" id="882626"/>
    <lineage>
        <taxon>Bacteria</taxon>
        <taxon>Pseudomonadati</taxon>
        <taxon>Pseudomonadota</taxon>
        <taxon>Gammaproteobacteria</taxon>
        <taxon>Alteromonadales</taxon>
        <taxon>Pseudoalteromonadaceae</taxon>
        <taxon>Pseudoalteromonas</taxon>
    </lineage>
</organism>
<keyword evidence="1" id="KW-1133">Transmembrane helix</keyword>
<keyword evidence="1" id="KW-0472">Membrane</keyword>
<keyword evidence="1" id="KW-0812">Transmembrane</keyword>
<dbReference type="PROSITE" id="PS50943">
    <property type="entry name" value="HTH_CROC1"/>
    <property type="match status" value="1"/>
</dbReference>
<dbReference type="InterPro" id="IPR001387">
    <property type="entry name" value="Cro/C1-type_HTH"/>
</dbReference>
<dbReference type="SMART" id="SM00530">
    <property type="entry name" value="HTH_XRE"/>
    <property type="match status" value="1"/>
</dbReference>
<dbReference type="Pfam" id="PF01381">
    <property type="entry name" value="HTH_3"/>
    <property type="match status" value="1"/>
</dbReference>
<evidence type="ECO:0000259" key="2">
    <source>
        <dbReference type="PROSITE" id="PS50943"/>
    </source>
</evidence>
<proteinExistence type="predicted"/>
<evidence type="ECO:0000313" key="4">
    <source>
        <dbReference type="Proteomes" id="UP000664904"/>
    </source>
</evidence>
<dbReference type="AlphaFoldDB" id="A0A975HM99"/>
<dbReference type="EMBL" id="CP072133">
    <property type="protein sequence ID" value="QTH70840.1"/>
    <property type="molecule type" value="Genomic_DNA"/>
</dbReference>
<dbReference type="SUPFAM" id="SSF47413">
    <property type="entry name" value="lambda repressor-like DNA-binding domains"/>
    <property type="match status" value="1"/>
</dbReference>
<keyword evidence="4" id="KW-1185">Reference proteome</keyword>
<dbReference type="InterPro" id="IPR010982">
    <property type="entry name" value="Lambda_DNA-bd_dom_sf"/>
</dbReference>
<dbReference type="Proteomes" id="UP000664904">
    <property type="component" value="Chromosome"/>
</dbReference>
<dbReference type="Gene3D" id="1.10.260.40">
    <property type="entry name" value="lambda repressor-like DNA-binding domains"/>
    <property type="match status" value="1"/>
</dbReference>
<feature type="domain" description="HTH cro/C1-type" evidence="2">
    <location>
        <begin position="3"/>
        <end position="56"/>
    </location>
</feature>
<feature type="transmembrane region" description="Helical" evidence="1">
    <location>
        <begin position="106"/>
        <end position="133"/>
    </location>
</feature>
<reference evidence="3" key="1">
    <citation type="submission" date="2021-03" db="EMBL/GenBank/DDBJ databases">
        <title>Complete Genome of Pseudoalteromonas xiamenensis STKMTI.2, a new potential marine bacterium producing anti-Vibrio compounds.</title>
        <authorList>
            <person name="Handayani D.P."/>
            <person name="Isnansetyo A."/>
            <person name="Istiqomah I."/>
            <person name="Jumina J."/>
        </authorList>
    </citation>
    <scope>NUCLEOTIDE SEQUENCE</scope>
    <source>
        <strain evidence="3">STKMTI.2</strain>
    </source>
</reference>
<evidence type="ECO:0000256" key="1">
    <source>
        <dbReference type="SAM" id="Phobius"/>
    </source>
</evidence>
<dbReference type="GO" id="GO:0003677">
    <property type="term" value="F:DNA binding"/>
    <property type="evidence" value="ECO:0007669"/>
    <property type="project" value="InterPro"/>
</dbReference>
<gene>
    <name evidence="3" type="ORF">J5O05_13185</name>
</gene>
<dbReference type="RefSeq" id="WP_208842423.1">
    <property type="nucleotide sequence ID" value="NZ_CP072133.1"/>
</dbReference>
<sequence length="155" mass="17564">MILKQLRISRHLSQEQLAEISGLNVRTFQRIENGANASVESLKCLAAALDVSVDTLTQESLLLDRKSDTWKALPLLLKLWFAWNYLQFRPRRVTAVRVEVVCHLFGFVFCILGLFSEAALVGGLLLLASGYLYSLLKWQGDKYGIWYDEITDVGI</sequence>
<name>A0A975HM99_9GAMM</name>
<accession>A0A975HM99</accession>
<protein>
    <submittedName>
        <fullName evidence="3">Helix-turn-helix transcriptional regulator</fullName>
    </submittedName>
</protein>
<dbReference type="CDD" id="cd00093">
    <property type="entry name" value="HTH_XRE"/>
    <property type="match status" value="1"/>
</dbReference>